<keyword evidence="2" id="KW-0808">Transferase</keyword>
<keyword evidence="3" id="KW-1185">Reference proteome</keyword>
<feature type="domain" description="N-acetyltransferase" evidence="1">
    <location>
        <begin position="4"/>
        <end position="148"/>
    </location>
</feature>
<keyword evidence="2" id="KW-0012">Acyltransferase</keyword>
<accession>A0ABV4U890</accession>
<reference evidence="2 3" key="1">
    <citation type="submission" date="2024-08" db="EMBL/GenBank/DDBJ databases">
        <title>Whole-genome sequencing of halo(alkali)philic microorganisms from hypersaline lakes.</title>
        <authorList>
            <person name="Sorokin D.Y."/>
            <person name="Merkel A.Y."/>
            <person name="Messina E."/>
            <person name="Yakimov M."/>
        </authorList>
    </citation>
    <scope>NUCLEOTIDE SEQUENCE [LARGE SCALE GENOMIC DNA]</scope>
    <source>
        <strain evidence="2 3">AB-hyl4</strain>
    </source>
</reference>
<gene>
    <name evidence="2" type="ORF">ACERK3_13030</name>
</gene>
<dbReference type="Proteomes" id="UP001575105">
    <property type="component" value="Unassembled WGS sequence"/>
</dbReference>
<dbReference type="InterPro" id="IPR000182">
    <property type="entry name" value="GNAT_dom"/>
</dbReference>
<evidence type="ECO:0000313" key="3">
    <source>
        <dbReference type="Proteomes" id="UP001575105"/>
    </source>
</evidence>
<comment type="caution">
    <text evidence="2">The sequence shown here is derived from an EMBL/GenBank/DDBJ whole genome shotgun (WGS) entry which is preliminary data.</text>
</comment>
<sequence length="151" mass="17510">MAEAKIDIVGQNELPTVVRLYKDVFTPARDEAFFQRRLLGRHNPLVLLAFVDEQPVGFMVGLELKPNVFFEWLYGVLPTHRRAGIASQLMDAANAWANDHHYEYSRMECHTRNRPMLHMAIARGYDIIGIRWDNDRQSNLVIFEKELTIVA</sequence>
<dbReference type="GO" id="GO:0016746">
    <property type="term" value="F:acyltransferase activity"/>
    <property type="evidence" value="ECO:0007669"/>
    <property type="project" value="UniProtKB-KW"/>
</dbReference>
<dbReference type="EC" id="2.3.-.-" evidence="2"/>
<dbReference type="InterPro" id="IPR016181">
    <property type="entry name" value="Acyl_CoA_acyltransferase"/>
</dbReference>
<dbReference type="EMBL" id="JBGUBD010000007">
    <property type="protein sequence ID" value="MFA9479208.1"/>
    <property type="molecule type" value="Genomic_DNA"/>
</dbReference>
<proteinExistence type="predicted"/>
<evidence type="ECO:0000313" key="2">
    <source>
        <dbReference type="EMBL" id="MFA9479208.1"/>
    </source>
</evidence>
<name>A0ABV4U890_9BACT</name>
<dbReference type="Pfam" id="PF00583">
    <property type="entry name" value="Acetyltransf_1"/>
    <property type="match status" value="1"/>
</dbReference>
<evidence type="ECO:0000259" key="1">
    <source>
        <dbReference type="PROSITE" id="PS51186"/>
    </source>
</evidence>
<dbReference type="CDD" id="cd04301">
    <property type="entry name" value="NAT_SF"/>
    <property type="match status" value="1"/>
</dbReference>
<dbReference type="SUPFAM" id="SSF55729">
    <property type="entry name" value="Acyl-CoA N-acyltransferases (Nat)"/>
    <property type="match status" value="1"/>
</dbReference>
<protein>
    <submittedName>
        <fullName evidence="2">GNAT family N-acetyltransferase</fullName>
        <ecNumber evidence="2">2.3.-.-</ecNumber>
    </submittedName>
</protein>
<dbReference type="RefSeq" id="WP_425346134.1">
    <property type="nucleotide sequence ID" value="NZ_JBGUBD010000007.1"/>
</dbReference>
<organism evidence="2 3">
    <name type="scientific">Natronomicrosphaera hydrolytica</name>
    <dbReference type="NCBI Taxonomy" id="3242702"/>
    <lineage>
        <taxon>Bacteria</taxon>
        <taxon>Pseudomonadati</taxon>
        <taxon>Planctomycetota</taxon>
        <taxon>Phycisphaerae</taxon>
        <taxon>Phycisphaerales</taxon>
        <taxon>Phycisphaeraceae</taxon>
        <taxon>Natronomicrosphaera</taxon>
    </lineage>
</organism>
<dbReference type="Gene3D" id="3.40.630.30">
    <property type="match status" value="1"/>
</dbReference>
<dbReference type="PROSITE" id="PS51186">
    <property type="entry name" value="GNAT"/>
    <property type="match status" value="1"/>
</dbReference>